<protein>
    <submittedName>
        <fullName evidence="2">Uncharacterized protein</fullName>
    </submittedName>
</protein>
<reference evidence="2" key="1">
    <citation type="submission" date="2021-05" db="EMBL/GenBank/DDBJ databases">
        <authorList>
            <person name="Alioto T."/>
            <person name="Alioto T."/>
            <person name="Gomez Garrido J."/>
        </authorList>
    </citation>
    <scope>NUCLEOTIDE SEQUENCE</scope>
</reference>
<sequence length="110" mass="13078">MNGFGALNYSDCSHHNFVRSGRSINCYFFDSLVNVIQCQLKLMFIRWNICFIYITNLVIWNFVQAFEMLFNIRHFRFHLNSLFSIHYSSSNFLSLICILPLCQVIFVFIT</sequence>
<dbReference type="EMBL" id="HBUF01662448">
    <property type="protein sequence ID" value="CAG6788956.1"/>
    <property type="molecule type" value="Transcribed_RNA"/>
</dbReference>
<dbReference type="EMBL" id="HBUF01662446">
    <property type="protein sequence ID" value="CAG6788950.1"/>
    <property type="molecule type" value="Transcribed_RNA"/>
</dbReference>
<name>A0A8D9FFI3_9HEMI</name>
<keyword evidence="1" id="KW-0812">Transmembrane</keyword>
<keyword evidence="1" id="KW-0472">Membrane</keyword>
<feature type="transmembrane region" description="Helical" evidence="1">
    <location>
        <begin position="50"/>
        <end position="72"/>
    </location>
</feature>
<evidence type="ECO:0000256" key="1">
    <source>
        <dbReference type="SAM" id="Phobius"/>
    </source>
</evidence>
<feature type="transmembrane region" description="Helical" evidence="1">
    <location>
        <begin position="92"/>
        <end position="109"/>
    </location>
</feature>
<evidence type="ECO:0000313" key="2">
    <source>
        <dbReference type="EMBL" id="CAG6788953.1"/>
    </source>
</evidence>
<proteinExistence type="predicted"/>
<dbReference type="EMBL" id="HBUF01662447">
    <property type="protein sequence ID" value="CAG6788953.1"/>
    <property type="molecule type" value="Transcribed_RNA"/>
</dbReference>
<organism evidence="2">
    <name type="scientific">Cacopsylla melanoneura</name>
    <dbReference type="NCBI Taxonomy" id="428564"/>
    <lineage>
        <taxon>Eukaryota</taxon>
        <taxon>Metazoa</taxon>
        <taxon>Ecdysozoa</taxon>
        <taxon>Arthropoda</taxon>
        <taxon>Hexapoda</taxon>
        <taxon>Insecta</taxon>
        <taxon>Pterygota</taxon>
        <taxon>Neoptera</taxon>
        <taxon>Paraneoptera</taxon>
        <taxon>Hemiptera</taxon>
        <taxon>Sternorrhyncha</taxon>
        <taxon>Psylloidea</taxon>
        <taxon>Psyllidae</taxon>
        <taxon>Psyllinae</taxon>
        <taxon>Cacopsylla</taxon>
    </lineage>
</organism>
<dbReference type="AlphaFoldDB" id="A0A8D9FFI3"/>
<keyword evidence="1" id="KW-1133">Transmembrane helix</keyword>
<accession>A0A8D9FFI3</accession>